<dbReference type="PROSITE" id="PS51257">
    <property type="entry name" value="PROKAR_LIPOPROTEIN"/>
    <property type="match status" value="1"/>
</dbReference>
<dbReference type="Proteomes" id="UP000037086">
    <property type="component" value="Unassembled WGS sequence"/>
</dbReference>
<organism evidence="2 3">
    <name type="scientific">Candidatus Phytoplasma phoenicium</name>
    <dbReference type="NCBI Taxonomy" id="198422"/>
    <lineage>
        <taxon>Bacteria</taxon>
        <taxon>Bacillati</taxon>
        <taxon>Mycoplasmatota</taxon>
        <taxon>Mollicutes</taxon>
        <taxon>Acholeplasmatales</taxon>
        <taxon>Acholeplasmataceae</taxon>
        <taxon>Candidatus Phytoplasma</taxon>
        <taxon>16SrIX (Pigeon pea witches'-broom group)</taxon>
    </lineage>
</organism>
<sequence length="58" mass="6792">MEDNKNSYSILFIFVFPIFLIIVILSACSLFYLKAKNKIVEKPVYLEKIVKKPIIVEK</sequence>
<dbReference type="EMBL" id="JPSQ01000007">
    <property type="protein sequence ID" value="KND62737.1"/>
    <property type="molecule type" value="Genomic_DNA"/>
</dbReference>
<keyword evidence="1" id="KW-1133">Transmembrane helix</keyword>
<gene>
    <name evidence="2" type="ORF">AlmWB_00830</name>
</gene>
<keyword evidence="1" id="KW-0812">Transmembrane</keyword>
<dbReference type="AlphaFoldDB" id="A0A0L0MJB1"/>
<reference evidence="2 3" key="1">
    <citation type="journal article" date="2015" name="BMC Microbiol.">
        <title>'Candidatus Phytoplasma phoenicium' associated with almond witches'-broom disease: from draft genome to genetic diversity among strain populations.</title>
        <authorList>
            <person name="Quaglino F."/>
            <person name="Kube M."/>
            <person name="Jawhari M."/>
            <person name="Abou-Jawdah Y."/>
            <person name="Siewert C."/>
            <person name="Choueiri E."/>
            <person name="Sobh H."/>
            <person name="Casati P."/>
            <person name="Tedeschi R."/>
            <person name="Molino Lova M."/>
            <person name="Alma A."/>
            <person name="Bianco P.A."/>
        </authorList>
    </citation>
    <scope>NUCLEOTIDE SEQUENCE [LARGE SCALE GENOMIC DNA]</scope>
    <source>
        <strain evidence="2 3">SA213</strain>
    </source>
</reference>
<feature type="transmembrane region" description="Helical" evidence="1">
    <location>
        <begin position="12"/>
        <end position="33"/>
    </location>
</feature>
<name>A0A0L0MJB1_9MOLU</name>
<dbReference type="PATRIC" id="fig|198422.3.peg.334"/>
<accession>A0A0L0MJB1</accession>
<dbReference type="RefSeq" id="WP_157022365.1">
    <property type="nucleotide sequence ID" value="NZ_JPSQ01000007.1"/>
</dbReference>
<evidence type="ECO:0000313" key="3">
    <source>
        <dbReference type="Proteomes" id="UP000037086"/>
    </source>
</evidence>
<keyword evidence="3" id="KW-1185">Reference proteome</keyword>
<keyword evidence="1" id="KW-0472">Membrane</keyword>
<protein>
    <submittedName>
        <fullName evidence="2">Uncharacterized protein</fullName>
    </submittedName>
</protein>
<comment type="caution">
    <text evidence="2">The sequence shown here is derived from an EMBL/GenBank/DDBJ whole genome shotgun (WGS) entry which is preliminary data.</text>
</comment>
<evidence type="ECO:0000256" key="1">
    <source>
        <dbReference type="SAM" id="Phobius"/>
    </source>
</evidence>
<proteinExistence type="predicted"/>
<evidence type="ECO:0000313" key="2">
    <source>
        <dbReference type="EMBL" id="KND62737.1"/>
    </source>
</evidence>